<protein>
    <submittedName>
        <fullName evidence="1">Uncharacterized protein</fullName>
    </submittedName>
</protein>
<dbReference type="Proteomes" id="UP000636709">
    <property type="component" value="Unassembled WGS sequence"/>
</dbReference>
<gene>
    <name evidence="1" type="ORF">HU200_065714</name>
</gene>
<keyword evidence="2" id="KW-1185">Reference proteome</keyword>
<reference evidence="1" key="1">
    <citation type="submission" date="2020-07" db="EMBL/GenBank/DDBJ databases">
        <title>Genome sequence and genetic diversity analysis of an under-domesticated orphan crop, white fonio (Digitaria exilis).</title>
        <authorList>
            <person name="Bennetzen J.L."/>
            <person name="Chen S."/>
            <person name="Ma X."/>
            <person name="Wang X."/>
            <person name="Yssel A.E.J."/>
            <person name="Chaluvadi S.R."/>
            <person name="Johnson M."/>
            <person name="Gangashetty P."/>
            <person name="Hamidou F."/>
            <person name="Sanogo M.D."/>
            <person name="Zwaenepoel A."/>
            <person name="Wallace J."/>
            <person name="Van De Peer Y."/>
            <person name="Van Deynze A."/>
        </authorList>
    </citation>
    <scope>NUCLEOTIDE SEQUENCE</scope>
    <source>
        <tissue evidence="1">Leaves</tissue>
    </source>
</reference>
<dbReference type="OrthoDB" id="276989at2759"/>
<evidence type="ECO:0000313" key="2">
    <source>
        <dbReference type="Proteomes" id="UP000636709"/>
    </source>
</evidence>
<dbReference type="EMBL" id="JACEFO010002883">
    <property type="protein sequence ID" value="KAF8646712.1"/>
    <property type="molecule type" value="Genomic_DNA"/>
</dbReference>
<name>A0A835A1F7_9POAL</name>
<organism evidence="1 2">
    <name type="scientific">Digitaria exilis</name>
    <dbReference type="NCBI Taxonomy" id="1010633"/>
    <lineage>
        <taxon>Eukaryota</taxon>
        <taxon>Viridiplantae</taxon>
        <taxon>Streptophyta</taxon>
        <taxon>Embryophyta</taxon>
        <taxon>Tracheophyta</taxon>
        <taxon>Spermatophyta</taxon>
        <taxon>Magnoliopsida</taxon>
        <taxon>Liliopsida</taxon>
        <taxon>Poales</taxon>
        <taxon>Poaceae</taxon>
        <taxon>PACMAD clade</taxon>
        <taxon>Panicoideae</taxon>
        <taxon>Panicodae</taxon>
        <taxon>Paniceae</taxon>
        <taxon>Anthephorinae</taxon>
        <taxon>Digitaria</taxon>
    </lineage>
</organism>
<dbReference type="AlphaFoldDB" id="A0A835A1F7"/>
<evidence type="ECO:0000313" key="1">
    <source>
        <dbReference type="EMBL" id="KAF8646712.1"/>
    </source>
</evidence>
<comment type="caution">
    <text evidence="1">The sequence shown here is derived from an EMBL/GenBank/DDBJ whole genome shotgun (WGS) entry which is preliminary data.</text>
</comment>
<sequence>MSLGLKDERVVSVATLPVRVKRPRDLSWYLTTDLRGRLVFAVCSSKMKRGRKAKGIQTKVWMLDGAGRNKKRRTWVLRYKVVEPGQELPQGIAWPHATHGEHVLTTRASVRYDRVSLHACRLSEETTRGGVVRTEGSPSIGLYDDCYDLQTFAYVETTEPLAIYGASDYDIGDNEMWDWRFDSREGRWKLMQ</sequence>
<accession>A0A835A1F7</accession>
<proteinExistence type="predicted"/>